<dbReference type="AlphaFoldDB" id="E4T6N9"/>
<dbReference type="GO" id="GO:0016020">
    <property type="term" value="C:membrane"/>
    <property type="evidence" value="ECO:0007669"/>
    <property type="project" value="UniProtKB-SubCell"/>
</dbReference>
<evidence type="ECO:0000256" key="5">
    <source>
        <dbReference type="SAM" id="Phobius"/>
    </source>
</evidence>
<keyword evidence="2 5" id="KW-0812">Transmembrane</keyword>
<feature type="transmembrane region" description="Helical" evidence="5">
    <location>
        <begin position="6"/>
        <end position="25"/>
    </location>
</feature>
<proteinExistence type="predicted"/>
<dbReference type="OrthoDB" id="122062at2"/>
<evidence type="ECO:0000256" key="3">
    <source>
        <dbReference type="ARBA" id="ARBA00022989"/>
    </source>
</evidence>
<sequence>MAFDIVIIGYFAGFCTAIAQFPQAIKVIKTNDTKSISLGMYFIMTLGITLWFLYGVLLKNLPMIIANGVCLIPSVYILYITIRNLIKSKKLSS</sequence>
<dbReference type="Gene3D" id="1.20.1280.290">
    <property type="match status" value="1"/>
</dbReference>
<dbReference type="Pfam" id="PF04193">
    <property type="entry name" value="PQ-loop"/>
    <property type="match status" value="1"/>
</dbReference>
<name>E4T6N9_PALPW</name>
<dbReference type="KEGG" id="ppn:Palpr_2247"/>
<protein>
    <submittedName>
        <fullName evidence="6">Glutathione synthetase</fullName>
    </submittedName>
</protein>
<reference key="1">
    <citation type="submission" date="2010-11" db="EMBL/GenBank/DDBJ databases">
        <title>The complete genome of Paludibacter propionicigenes DSM 17365.</title>
        <authorList>
            <consortium name="US DOE Joint Genome Institute (JGI-PGF)"/>
            <person name="Lucas S."/>
            <person name="Copeland A."/>
            <person name="Lapidus A."/>
            <person name="Bruce D."/>
            <person name="Goodwin L."/>
            <person name="Pitluck S."/>
            <person name="Kyrpides N."/>
            <person name="Mavromatis K."/>
            <person name="Ivanova N."/>
            <person name="Munk A.C."/>
            <person name="Brettin T."/>
            <person name="Detter J.C."/>
            <person name="Han C."/>
            <person name="Tapia R."/>
            <person name="Land M."/>
            <person name="Hauser L."/>
            <person name="Markowitz V."/>
            <person name="Cheng J.-F."/>
            <person name="Hugenholtz P."/>
            <person name="Woyke T."/>
            <person name="Wu D."/>
            <person name="Gronow S."/>
            <person name="Wellnitz S."/>
            <person name="Brambilla E."/>
            <person name="Klenk H.-P."/>
            <person name="Eisen J.A."/>
        </authorList>
    </citation>
    <scope>NUCLEOTIDE SEQUENCE</scope>
    <source>
        <strain>WB4</strain>
    </source>
</reference>
<evidence type="ECO:0000313" key="6">
    <source>
        <dbReference type="EMBL" id="ADQ80383.1"/>
    </source>
</evidence>
<evidence type="ECO:0000256" key="1">
    <source>
        <dbReference type="ARBA" id="ARBA00004141"/>
    </source>
</evidence>
<evidence type="ECO:0000313" key="7">
    <source>
        <dbReference type="Proteomes" id="UP000008718"/>
    </source>
</evidence>
<dbReference type="InterPro" id="IPR006603">
    <property type="entry name" value="PQ-loop_rpt"/>
</dbReference>
<keyword evidence="3 5" id="KW-1133">Transmembrane helix</keyword>
<evidence type="ECO:0000256" key="2">
    <source>
        <dbReference type="ARBA" id="ARBA00022692"/>
    </source>
</evidence>
<dbReference type="NCBIfam" id="NF037968">
    <property type="entry name" value="SemiSWEET_2"/>
    <property type="match status" value="1"/>
</dbReference>
<feature type="transmembrane region" description="Helical" evidence="5">
    <location>
        <begin position="37"/>
        <end position="57"/>
    </location>
</feature>
<accession>E4T6N9</accession>
<dbReference type="GO" id="GO:0051119">
    <property type="term" value="F:sugar transmembrane transporter activity"/>
    <property type="evidence" value="ECO:0007669"/>
    <property type="project" value="InterPro"/>
</dbReference>
<keyword evidence="4 5" id="KW-0472">Membrane</keyword>
<comment type="subcellular location">
    <subcellularLocation>
        <location evidence="1">Membrane</location>
        <topology evidence="1">Multi-pass membrane protein</topology>
    </subcellularLocation>
</comment>
<keyword evidence="7" id="KW-1185">Reference proteome</keyword>
<dbReference type="EMBL" id="CP002345">
    <property type="protein sequence ID" value="ADQ80383.1"/>
    <property type="molecule type" value="Genomic_DNA"/>
</dbReference>
<dbReference type="eggNOG" id="COG4095">
    <property type="taxonomic scope" value="Bacteria"/>
</dbReference>
<gene>
    <name evidence="6" type="ordered locus">Palpr_2247</name>
</gene>
<reference evidence="6 7" key="2">
    <citation type="journal article" date="2011" name="Stand. Genomic Sci.">
        <title>Complete genome sequence of Paludibacter propionicigenes type strain (WB4).</title>
        <authorList>
            <person name="Gronow S."/>
            <person name="Munk C."/>
            <person name="Lapidus A."/>
            <person name="Nolan M."/>
            <person name="Lucas S."/>
            <person name="Hammon N."/>
            <person name="Deshpande S."/>
            <person name="Cheng J.F."/>
            <person name="Tapia R."/>
            <person name="Han C."/>
            <person name="Goodwin L."/>
            <person name="Pitluck S."/>
            <person name="Liolios K."/>
            <person name="Ivanova N."/>
            <person name="Mavromatis K."/>
            <person name="Mikhailova N."/>
            <person name="Pati A."/>
            <person name="Chen A."/>
            <person name="Palaniappan K."/>
            <person name="Land M."/>
            <person name="Hauser L."/>
            <person name="Chang Y.J."/>
            <person name="Jeffries C.D."/>
            <person name="Brambilla E."/>
            <person name="Rohde M."/>
            <person name="Goker M."/>
            <person name="Detter J.C."/>
            <person name="Woyke T."/>
            <person name="Bristow J."/>
            <person name="Eisen J.A."/>
            <person name="Markowitz V."/>
            <person name="Hugenholtz P."/>
            <person name="Kyrpides N.C."/>
            <person name="Klenk H.P."/>
        </authorList>
    </citation>
    <scope>NUCLEOTIDE SEQUENCE [LARGE SCALE GENOMIC DNA]</scope>
    <source>
        <strain evidence="7">DSM 17365 / JCM 13257 / WB4</strain>
    </source>
</reference>
<dbReference type="RefSeq" id="WP_013445752.1">
    <property type="nucleotide sequence ID" value="NC_014734.1"/>
</dbReference>
<organism evidence="6 7">
    <name type="scientific">Paludibacter propionicigenes (strain DSM 17365 / JCM 13257 / WB4)</name>
    <dbReference type="NCBI Taxonomy" id="694427"/>
    <lineage>
        <taxon>Bacteria</taxon>
        <taxon>Pseudomonadati</taxon>
        <taxon>Bacteroidota</taxon>
        <taxon>Bacteroidia</taxon>
        <taxon>Bacteroidales</taxon>
        <taxon>Paludibacteraceae</taxon>
        <taxon>Paludibacter</taxon>
    </lineage>
</organism>
<evidence type="ECO:0000256" key="4">
    <source>
        <dbReference type="ARBA" id="ARBA00023136"/>
    </source>
</evidence>
<feature type="transmembrane region" description="Helical" evidence="5">
    <location>
        <begin position="63"/>
        <end position="82"/>
    </location>
</feature>
<dbReference type="HOGENOM" id="CLU_135915_2_1_10"/>
<dbReference type="STRING" id="694427.Palpr_2247"/>
<dbReference type="Proteomes" id="UP000008718">
    <property type="component" value="Chromosome"/>
</dbReference>
<dbReference type="InterPro" id="IPR047662">
    <property type="entry name" value="SemiSWEET"/>
</dbReference>